<dbReference type="Gene3D" id="1.10.8.60">
    <property type="match status" value="1"/>
</dbReference>
<reference evidence="7" key="1">
    <citation type="submission" date="2022-11" db="UniProtKB">
        <authorList>
            <consortium name="WormBaseParasite"/>
        </authorList>
    </citation>
    <scope>IDENTIFICATION</scope>
</reference>
<evidence type="ECO:0000256" key="4">
    <source>
        <dbReference type="ARBA" id="ARBA00022840"/>
    </source>
</evidence>
<dbReference type="NCBIfam" id="NF003745">
    <property type="entry name" value="PRK05342.1"/>
    <property type="match status" value="1"/>
</dbReference>
<evidence type="ECO:0000313" key="6">
    <source>
        <dbReference type="Proteomes" id="UP000887565"/>
    </source>
</evidence>
<proteinExistence type="predicted"/>
<organism evidence="6 7">
    <name type="scientific">Romanomermis culicivorax</name>
    <name type="common">Nematode worm</name>
    <dbReference type="NCBI Taxonomy" id="13658"/>
    <lineage>
        <taxon>Eukaryota</taxon>
        <taxon>Metazoa</taxon>
        <taxon>Ecdysozoa</taxon>
        <taxon>Nematoda</taxon>
        <taxon>Enoplea</taxon>
        <taxon>Dorylaimia</taxon>
        <taxon>Mermithida</taxon>
        <taxon>Mermithoidea</taxon>
        <taxon>Mermithidae</taxon>
        <taxon>Romanomermis</taxon>
    </lineage>
</organism>
<dbReference type="GO" id="GO:0005759">
    <property type="term" value="C:mitochondrial matrix"/>
    <property type="evidence" value="ECO:0007669"/>
    <property type="project" value="TreeGrafter"/>
</dbReference>
<dbReference type="SUPFAM" id="SSF52540">
    <property type="entry name" value="P-loop containing nucleoside triphosphate hydrolases"/>
    <property type="match status" value="1"/>
</dbReference>
<dbReference type="GO" id="GO:0046983">
    <property type="term" value="F:protein dimerization activity"/>
    <property type="evidence" value="ECO:0007669"/>
    <property type="project" value="InterPro"/>
</dbReference>
<dbReference type="GO" id="GO:0005524">
    <property type="term" value="F:ATP binding"/>
    <property type="evidence" value="ECO:0007669"/>
    <property type="project" value="UniProtKB-KW"/>
</dbReference>
<keyword evidence="4" id="KW-0067">ATP-binding</keyword>
<dbReference type="InterPro" id="IPR019489">
    <property type="entry name" value="Clp_ATPase_C"/>
</dbReference>
<evidence type="ECO:0000256" key="1">
    <source>
        <dbReference type="ARBA" id="ARBA00022723"/>
    </source>
</evidence>
<evidence type="ECO:0000256" key="3">
    <source>
        <dbReference type="ARBA" id="ARBA00022833"/>
    </source>
</evidence>
<dbReference type="AlphaFoldDB" id="A0A915I342"/>
<keyword evidence="2" id="KW-0547">Nucleotide-binding</keyword>
<dbReference type="WBParaSite" id="nRc.2.0.1.t08548-RA">
    <property type="protein sequence ID" value="nRc.2.0.1.t08548-RA"/>
    <property type="gene ID" value="nRc.2.0.1.g08548"/>
</dbReference>
<dbReference type="SMART" id="SM00382">
    <property type="entry name" value="AAA"/>
    <property type="match status" value="1"/>
</dbReference>
<dbReference type="Pfam" id="PF10431">
    <property type="entry name" value="ClpB_D2-small"/>
    <property type="match status" value="1"/>
</dbReference>
<dbReference type="PANTHER" id="PTHR48102">
    <property type="entry name" value="ATP-DEPENDENT CLP PROTEASE ATP-BINDING SUBUNIT CLPX-LIKE, MITOCHONDRIAL-RELATED"/>
    <property type="match status" value="1"/>
</dbReference>
<keyword evidence="3" id="KW-0862">Zinc</keyword>
<dbReference type="GO" id="GO:0016887">
    <property type="term" value="F:ATP hydrolysis activity"/>
    <property type="evidence" value="ECO:0007669"/>
    <property type="project" value="InterPro"/>
</dbReference>
<dbReference type="InterPro" id="IPR050052">
    <property type="entry name" value="ATP-dep_Clp_protease_ClpX"/>
</dbReference>
<dbReference type="InterPro" id="IPR003593">
    <property type="entry name" value="AAA+_ATPase"/>
</dbReference>
<dbReference type="InterPro" id="IPR059067">
    <property type="entry name" value="Znf_ribbon_CLPX-like"/>
</dbReference>
<dbReference type="InterPro" id="IPR003959">
    <property type="entry name" value="ATPase_AAA_core"/>
</dbReference>
<dbReference type="Pfam" id="PF26040">
    <property type="entry name" value="Zn_ribbon_CLPX_N"/>
    <property type="match status" value="1"/>
</dbReference>
<evidence type="ECO:0000259" key="5">
    <source>
        <dbReference type="PROSITE" id="PS51902"/>
    </source>
</evidence>
<dbReference type="PANTHER" id="PTHR48102:SF7">
    <property type="entry name" value="ATP-DEPENDENT CLP PROTEASE ATP-BINDING SUBUNIT CLPX-LIKE, MITOCHONDRIAL"/>
    <property type="match status" value="1"/>
</dbReference>
<dbReference type="SMART" id="SM01086">
    <property type="entry name" value="ClpB_D2-small"/>
    <property type="match status" value="1"/>
</dbReference>
<dbReference type="Gene3D" id="3.40.50.300">
    <property type="entry name" value="P-loop containing nucleotide triphosphate hydrolases"/>
    <property type="match status" value="1"/>
</dbReference>
<dbReference type="OMA" id="LIRGDMT"/>
<dbReference type="InterPro" id="IPR027417">
    <property type="entry name" value="P-loop_NTPase"/>
</dbReference>
<evidence type="ECO:0000256" key="2">
    <source>
        <dbReference type="ARBA" id="ARBA00022741"/>
    </source>
</evidence>
<protein>
    <submittedName>
        <fullName evidence="7">ClpX-type ZB domain-containing protein</fullName>
    </submittedName>
</protein>
<dbReference type="CDD" id="cd19497">
    <property type="entry name" value="RecA-like_ClpX"/>
    <property type="match status" value="1"/>
</dbReference>
<dbReference type="FunFam" id="1.10.8.60:FF:000002">
    <property type="entry name" value="ATP-dependent Clp protease ATP-binding subunit ClpX"/>
    <property type="match status" value="1"/>
</dbReference>
<feature type="domain" description="ClpX-type ZB" evidence="5">
    <location>
        <begin position="119"/>
        <end position="172"/>
    </location>
</feature>
<name>A0A915I342_ROMCU</name>
<dbReference type="GO" id="GO:0051603">
    <property type="term" value="P:proteolysis involved in protein catabolic process"/>
    <property type="evidence" value="ECO:0007669"/>
    <property type="project" value="TreeGrafter"/>
</dbReference>
<keyword evidence="1" id="KW-0479">Metal-binding</keyword>
<dbReference type="GO" id="GO:0008270">
    <property type="term" value="F:zinc ion binding"/>
    <property type="evidence" value="ECO:0007669"/>
    <property type="project" value="InterPro"/>
</dbReference>
<keyword evidence="6" id="KW-1185">Reference proteome</keyword>
<dbReference type="Pfam" id="PF07724">
    <property type="entry name" value="AAA_2"/>
    <property type="match status" value="1"/>
</dbReference>
<accession>A0A915I342</accession>
<dbReference type="InterPro" id="IPR059188">
    <property type="entry name" value="Znf_CLPX-like"/>
</dbReference>
<dbReference type="Proteomes" id="UP000887565">
    <property type="component" value="Unplaced"/>
</dbReference>
<sequence>MRKHFILTTVRNVGQISTLRRLSGLDLAKCANFHQNSRSYHRLRHHKSLERCAFDDFHHNLKDVEVFWASPTEDNPTAVRGCPSGGGNNGGGGDFATYDLNGVKRLFETGGGGRGGGGSGNMGGGQSPLTCPSCGNVCSRVDTFILSTRFLQCEQCRILLHVIAETTSARSYANSAASVYSQTVKKQFPTPKKIKEYLDRYVIGQDEAKKVLSVAVYNHYKRIATCPVLPNQQSKPPTPPGMFPDSNITESMLSEVAKKHMQFFGAPPQTPKNVDFFRQQQTLNEQQQQTFQQSRTTSDIINSDRTDLKLDKSNILMLGPTGCGKTLLAQTIAQCLDVPFAICDCTSLTQAGYVGEDVESVIARLLQNANFDVERAQNGIIFLDEVDKISAVPGVQQLRDVGGEGALLKMLEGTLVNVQQSGSRRLRNETVPVDTTNILFVASGAFNGLDKIVGKRKNDKVLGFGLSSRKNSLDGKSLNKASSPYLDDESMEDIHERDILTSEADPQDMIQFGMLPEFVGRFPVLVPFHSLTEDMLVQILTEPKNALVKQYKKLFELDEIELHFNDDALQAIAGLALKRKTGARGLRSIVEKILLNAMFETPGSDVCAITVTADAIVNKAELEYSKRMNDFGEKVAAL</sequence>
<dbReference type="PROSITE" id="PS51902">
    <property type="entry name" value="CLPX_ZB"/>
    <property type="match status" value="1"/>
</dbReference>
<evidence type="ECO:0000313" key="7">
    <source>
        <dbReference type="WBParaSite" id="nRc.2.0.1.t08548-RA"/>
    </source>
</evidence>